<dbReference type="GO" id="GO:0030246">
    <property type="term" value="F:carbohydrate binding"/>
    <property type="evidence" value="ECO:0007669"/>
    <property type="project" value="UniProtKB-ARBA"/>
</dbReference>
<sequence length="407" mass="43092">MTEESHMPDDTTAGRGQLNRRNLLRIGALAGAGTFVGLPLLGACSVDDGSGSDSGADAGSGQKVIGNGITEKKQLAPFDFNGPAGEKPNLPKRIAWANTSDAEFFLQITSAIESAAKSRGLEFTTAIANDDSAKNVEQIETFLQRGIAALCIQPLDANAQAPLMKRAIEAGAAVLSLVTPPSTSQVVADQYKVGNAQGLAAAKYITEKLGGQANVVYFNTDTIEVLKARHQGALDGLKTAGPGMKIVSDIQPPAITQDGGFKAMNTIMQANPDVNVIVGGDTYCLGALSALQAAGKARPEMYLSGIDGDEQALAEIRKGGAYKASFAFAYPLMGYAWGQFAADWLEGKPIPQVMQFNAIELNSAATIDKYQADMKAVTETWKNSAEYFTMLGSIRYQDREQFINYAA</sequence>
<dbReference type="PANTHER" id="PTHR46847:SF1">
    <property type="entry name" value="D-ALLOSE-BINDING PERIPLASMIC PROTEIN-RELATED"/>
    <property type="match status" value="1"/>
</dbReference>
<dbReference type="EMBL" id="AP022870">
    <property type="protein sequence ID" value="BCB77981.1"/>
    <property type="molecule type" value="Genomic_DNA"/>
</dbReference>
<dbReference type="AlphaFoldDB" id="A0A6F8XW66"/>
<gene>
    <name evidence="5" type="ORF">Pflav_043910</name>
</gene>
<dbReference type="InterPro" id="IPR006311">
    <property type="entry name" value="TAT_signal"/>
</dbReference>
<comment type="similarity">
    <text evidence="2">Belongs to the bacterial solute-binding protein 2 family.</text>
</comment>
<comment type="subcellular location">
    <subcellularLocation>
        <location evidence="1">Cell envelope</location>
    </subcellularLocation>
</comment>
<evidence type="ECO:0000256" key="2">
    <source>
        <dbReference type="ARBA" id="ARBA00007639"/>
    </source>
</evidence>
<name>A0A6F8XW66_9ACTN</name>
<reference evidence="5 6" key="1">
    <citation type="submission" date="2020-03" db="EMBL/GenBank/DDBJ databases">
        <title>Whole genome shotgun sequence of Phytohabitans flavus NBRC 107702.</title>
        <authorList>
            <person name="Komaki H."/>
            <person name="Tamura T."/>
        </authorList>
    </citation>
    <scope>NUCLEOTIDE SEQUENCE [LARGE SCALE GENOMIC DNA]</scope>
    <source>
        <strain evidence="5 6">NBRC 107702</strain>
    </source>
</reference>
<dbReference type="Pfam" id="PF13407">
    <property type="entry name" value="Peripla_BP_4"/>
    <property type="match status" value="1"/>
</dbReference>
<evidence type="ECO:0000313" key="6">
    <source>
        <dbReference type="Proteomes" id="UP000502508"/>
    </source>
</evidence>
<dbReference type="GO" id="GO:0030313">
    <property type="term" value="C:cell envelope"/>
    <property type="evidence" value="ECO:0007669"/>
    <property type="project" value="UniProtKB-SubCell"/>
</dbReference>
<dbReference type="PANTHER" id="PTHR46847">
    <property type="entry name" value="D-ALLOSE-BINDING PERIPLASMIC PROTEIN-RELATED"/>
    <property type="match status" value="1"/>
</dbReference>
<keyword evidence="3" id="KW-0732">Signal</keyword>
<dbReference type="CDD" id="cd01536">
    <property type="entry name" value="PBP1_ABC_sugar_binding-like"/>
    <property type="match status" value="1"/>
</dbReference>
<dbReference type="PROSITE" id="PS51318">
    <property type="entry name" value="TAT"/>
    <property type="match status" value="1"/>
</dbReference>
<dbReference type="SUPFAM" id="SSF53822">
    <property type="entry name" value="Periplasmic binding protein-like I"/>
    <property type="match status" value="1"/>
</dbReference>
<evidence type="ECO:0000256" key="3">
    <source>
        <dbReference type="ARBA" id="ARBA00022729"/>
    </source>
</evidence>
<accession>A0A6F8XW66</accession>
<dbReference type="InterPro" id="IPR028082">
    <property type="entry name" value="Peripla_BP_I"/>
</dbReference>
<protein>
    <recommendedName>
        <fullName evidence="4">Periplasmic binding protein domain-containing protein</fullName>
    </recommendedName>
</protein>
<dbReference type="KEGG" id="pfla:Pflav_043910"/>
<evidence type="ECO:0000259" key="4">
    <source>
        <dbReference type="Pfam" id="PF13407"/>
    </source>
</evidence>
<organism evidence="5 6">
    <name type="scientific">Phytohabitans flavus</name>
    <dbReference type="NCBI Taxonomy" id="1076124"/>
    <lineage>
        <taxon>Bacteria</taxon>
        <taxon>Bacillati</taxon>
        <taxon>Actinomycetota</taxon>
        <taxon>Actinomycetes</taxon>
        <taxon>Micromonosporales</taxon>
        <taxon>Micromonosporaceae</taxon>
    </lineage>
</organism>
<dbReference type="InterPro" id="IPR025997">
    <property type="entry name" value="SBP_2_dom"/>
</dbReference>
<evidence type="ECO:0000256" key="1">
    <source>
        <dbReference type="ARBA" id="ARBA00004196"/>
    </source>
</evidence>
<reference evidence="5 6" key="2">
    <citation type="submission" date="2020-03" db="EMBL/GenBank/DDBJ databases">
        <authorList>
            <person name="Ichikawa N."/>
            <person name="Kimura A."/>
            <person name="Kitahashi Y."/>
            <person name="Uohara A."/>
        </authorList>
    </citation>
    <scope>NUCLEOTIDE SEQUENCE [LARGE SCALE GENOMIC DNA]</scope>
    <source>
        <strain evidence="5 6">NBRC 107702</strain>
    </source>
</reference>
<keyword evidence="6" id="KW-1185">Reference proteome</keyword>
<feature type="domain" description="Periplasmic binding protein" evidence="4">
    <location>
        <begin position="98"/>
        <end position="348"/>
    </location>
</feature>
<proteinExistence type="inferred from homology"/>
<dbReference type="Proteomes" id="UP000502508">
    <property type="component" value="Chromosome"/>
</dbReference>
<evidence type="ECO:0000313" key="5">
    <source>
        <dbReference type="EMBL" id="BCB77981.1"/>
    </source>
</evidence>
<dbReference type="Gene3D" id="3.40.50.2300">
    <property type="match status" value="2"/>
</dbReference>